<keyword evidence="8" id="KW-1185">Reference proteome</keyword>
<proteinExistence type="predicted"/>
<evidence type="ECO:0000256" key="2">
    <source>
        <dbReference type="ARBA" id="ARBA00022553"/>
    </source>
</evidence>
<dbReference type="PANTHER" id="PTHR44591">
    <property type="entry name" value="STRESS RESPONSE REGULATOR PROTEIN 1"/>
    <property type="match status" value="1"/>
</dbReference>
<dbReference type="InterPro" id="IPR001789">
    <property type="entry name" value="Sig_transdc_resp-reg_receiver"/>
</dbReference>
<dbReference type="EMBL" id="FOGW01000029">
    <property type="protein sequence ID" value="SES08823.1"/>
    <property type="molecule type" value="Genomic_DNA"/>
</dbReference>
<evidence type="ECO:0000256" key="5">
    <source>
        <dbReference type="PROSITE-ProRule" id="PRU00169"/>
    </source>
</evidence>
<organism evidence="7 8">
    <name type="scientific">Lachnobacterium bovis</name>
    <dbReference type="NCBI Taxonomy" id="140626"/>
    <lineage>
        <taxon>Bacteria</taxon>
        <taxon>Bacillati</taxon>
        <taxon>Bacillota</taxon>
        <taxon>Clostridia</taxon>
        <taxon>Lachnospirales</taxon>
        <taxon>Lachnospiraceae</taxon>
        <taxon>Lachnobacterium</taxon>
    </lineage>
</organism>
<sequence>MARILICDDAEFMRLMVRDILEKEGHEIIGEADNGNTVVELYKKLSPDLVVLDITMPGDNGITACENIMKYDSNARLVICSAMGQKAMVIDAIKAGARDFITKPFKEHRMIEAVNRVLSL</sequence>
<dbReference type="OrthoDB" id="9790669at2"/>
<dbReference type="Gene3D" id="3.40.50.2300">
    <property type="match status" value="1"/>
</dbReference>
<evidence type="ECO:0000256" key="3">
    <source>
        <dbReference type="ARBA" id="ARBA00023012"/>
    </source>
</evidence>
<evidence type="ECO:0000259" key="6">
    <source>
        <dbReference type="PROSITE" id="PS50110"/>
    </source>
</evidence>
<dbReference type="GO" id="GO:0000160">
    <property type="term" value="P:phosphorelay signal transduction system"/>
    <property type="evidence" value="ECO:0007669"/>
    <property type="project" value="UniProtKB-KW"/>
</dbReference>
<evidence type="ECO:0000313" key="8">
    <source>
        <dbReference type="Proteomes" id="UP000182471"/>
    </source>
</evidence>
<comment type="function">
    <text evidence="4">May play the central regulatory role in sporulation. It may be an element of the effector pathway responsible for the activation of sporulation genes in response to nutritional stress. Spo0A may act in concert with spo0H (a sigma factor) to control the expression of some genes that are critical to the sporulation process.</text>
</comment>
<accession>A0A1H9UIG1</accession>
<evidence type="ECO:0000256" key="1">
    <source>
        <dbReference type="ARBA" id="ARBA00018672"/>
    </source>
</evidence>
<dbReference type="PANTHER" id="PTHR44591:SF14">
    <property type="entry name" value="PROTEIN PILG"/>
    <property type="match status" value="1"/>
</dbReference>
<feature type="domain" description="Response regulatory" evidence="6">
    <location>
        <begin position="3"/>
        <end position="118"/>
    </location>
</feature>
<dbReference type="CDD" id="cd17542">
    <property type="entry name" value="REC_CheY"/>
    <property type="match status" value="1"/>
</dbReference>
<keyword evidence="3" id="KW-0902">Two-component regulatory system</keyword>
<evidence type="ECO:0000256" key="4">
    <source>
        <dbReference type="ARBA" id="ARBA00024867"/>
    </source>
</evidence>
<dbReference type="InterPro" id="IPR011006">
    <property type="entry name" value="CheY-like_superfamily"/>
</dbReference>
<dbReference type="Proteomes" id="UP000182471">
    <property type="component" value="Unassembled WGS sequence"/>
</dbReference>
<protein>
    <recommendedName>
        <fullName evidence="1">Stage 0 sporulation protein A homolog</fullName>
    </recommendedName>
</protein>
<dbReference type="SMART" id="SM00448">
    <property type="entry name" value="REC"/>
    <property type="match status" value="1"/>
</dbReference>
<keyword evidence="2 5" id="KW-0597">Phosphoprotein</keyword>
<name>A0A1H9UIG1_9FIRM</name>
<gene>
    <name evidence="7" type="ORF">SAMN02910429_02111</name>
</gene>
<feature type="modified residue" description="4-aspartylphosphate" evidence="5">
    <location>
        <position position="53"/>
    </location>
</feature>
<dbReference type="Pfam" id="PF00072">
    <property type="entry name" value="Response_reg"/>
    <property type="match status" value="1"/>
</dbReference>
<dbReference type="PROSITE" id="PS50110">
    <property type="entry name" value="RESPONSE_REGULATORY"/>
    <property type="match status" value="1"/>
</dbReference>
<reference evidence="8" key="1">
    <citation type="submission" date="2016-10" db="EMBL/GenBank/DDBJ databases">
        <authorList>
            <person name="Varghese N."/>
            <person name="Submissions S."/>
        </authorList>
    </citation>
    <scope>NUCLEOTIDE SEQUENCE [LARGE SCALE GENOMIC DNA]</scope>
    <source>
        <strain evidence="8">S1b</strain>
    </source>
</reference>
<dbReference type="AlphaFoldDB" id="A0A1H9UIG1"/>
<dbReference type="RefSeq" id="WP_022748928.1">
    <property type="nucleotide sequence ID" value="NZ_FOGW01000029.1"/>
</dbReference>
<evidence type="ECO:0000313" key="7">
    <source>
        <dbReference type="EMBL" id="SES08823.1"/>
    </source>
</evidence>
<dbReference type="SUPFAM" id="SSF52172">
    <property type="entry name" value="CheY-like"/>
    <property type="match status" value="1"/>
</dbReference>
<dbReference type="InterPro" id="IPR050595">
    <property type="entry name" value="Bact_response_regulator"/>
</dbReference>